<dbReference type="AlphaFoldDB" id="A0A8K0DJA6"/>
<sequence length="113" mass="12942">MGLQAVKTCACLQDSSLYFKTKLCYPKFTLFDLVTKEASFYWLDETNADLQASTFASILADVLMRNFLQDVNNLKPIVIYSYGCTYQNRNSTMANALLSLSYQYKLIIAYTRL</sequence>
<protein>
    <submittedName>
        <fullName evidence="1">Uncharacterized protein</fullName>
    </submittedName>
</protein>
<gene>
    <name evidence="1" type="ORF">ILUMI_01629</name>
</gene>
<name>A0A8K0DJA6_IGNLU</name>
<organism evidence="1 2">
    <name type="scientific">Ignelater luminosus</name>
    <name type="common">Cucubano</name>
    <name type="synonym">Pyrophorus luminosus</name>
    <dbReference type="NCBI Taxonomy" id="2038154"/>
    <lineage>
        <taxon>Eukaryota</taxon>
        <taxon>Metazoa</taxon>
        <taxon>Ecdysozoa</taxon>
        <taxon>Arthropoda</taxon>
        <taxon>Hexapoda</taxon>
        <taxon>Insecta</taxon>
        <taxon>Pterygota</taxon>
        <taxon>Neoptera</taxon>
        <taxon>Endopterygota</taxon>
        <taxon>Coleoptera</taxon>
        <taxon>Polyphaga</taxon>
        <taxon>Elateriformia</taxon>
        <taxon>Elateroidea</taxon>
        <taxon>Elateridae</taxon>
        <taxon>Agrypninae</taxon>
        <taxon>Pyrophorini</taxon>
        <taxon>Ignelater</taxon>
    </lineage>
</organism>
<dbReference type="EMBL" id="VTPC01000741">
    <property type="protein sequence ID" value="KAF2904547.1"/>
    <property type="molecule type" value="Genomic_DNA"/>
</dbReference>
<accession>A0A8K0DJA6</accession>
<evidence type="ECO:0000313" key="2">
    <source>
        <dbReference type="Proteomes" id="UP000801492"/>
    </source>
</evidence>
<dbReference type="OrthoDB" id="6704657at2759"/>
<keyword evidence="2" id="KW-1185">Reference proteome</keyword>
<dbReference type="Proteomes" id="UP000801492">
    <property type="component" value="Unassembled WGS sequence"/>
</dbReference>
<reference evidence="1" key="1">
    <citation type="submission" date="2019-08" db="EMBL/GenBank/DDBJ databases">
        <title>The genome of the North American firefly Photinus pyralis.</title>
        <authorList>
            <consortium name="Photinus pyralis genome working group"/>
            <person name="Fallon T.R."/>
            <person name="Sander Lower S.E."/>
            <person name="Weng J.-K."/>
        </authorList>
    </citation>
    <scope>NUCLEOTIDE SEQUENCE</scope>
    <source>
        <strain evidence="1">TRF0915ILg1</strain>
        <tissue evidence="1">Whole body</tissue>
    </source>
</reference>
<comment type="caution">
    <text evidence="1">The sequence shown here is derived from an EMBL/GenBank/DDBJ whole genome shotgun (WGS) entry which is preliminary data.</text>
</comment>
<evidence type="ECO:0000313" key="1">
    <source>
        <dbReference type="EMBL" id="KAF2904547.1"/>
    </source>
</evidence>
<proteinExistence type="predicted"/>